<dbReference type="EMBL" id="AMGV01000004">
    <property type="protein sequence ID" value="KEF58209.1"/>
    <property type="molecule type" value="Genomic_DNA"/>
</dbReference>
<comment type="caution">
    <text evidence="2">The sequence shown here is derived from an EMBL/GenBank/DDBJ whole genome shotgun (WGS) entry which is preliminary data.</text>
</comment>
<dbReference type="VEuPathDB" id="FungiDB:A1O9_06135"/>
<dbReference type="AlphaFoldDB" id="A0A072PDP7"/>
<dbReference type="RefSeq" id="XP_013260799.1">
    <property type="nucleotide sequence ID" value="XM_013405345.1"/>
</dbReference>
<organism evidence="2 3">
    <name type="scientific">Exophiala aquamarina CBS 119918</name>
    <dbReference type="NCBI Taxonomy" id="1182545"/>
    <lineage>
        <taxon>Eukaryota</taxon>
        <taxon>Fungi</taxon>
        <taxon>Dikarya</taxon>
        <taxon>Ascomycota</taxon>
        <taxon>Pezizomycotina</taxon>
        <taxon>Eurotiomycetes</taxon>
        <taxon>Chaetothyriomycetidae</taxon>
        <taxon>Chaetothyriales</taxon>
        <taxon>Herpotrichiellaceae</taxon>
        <taxon>Exophiala</taxon>
    </lineage>
</organism>
<feature type="region of interest" description="Disordered" evidence="1">
    <location>
        <begin position="292"/>
        <end position="312"/>
    </location>
</feature>
<dbReference type="HOGENOM" id="CLU_043567_1_0_1"/>
<dbReference type="PANTHER" id="PTHR38111">
    <property type="entry name" value="ZN(2)-C6 FUNGAL-TYPE DOMAIN-CONTAINING PROTEIN-RELATED"/>
    <property type="match status" value="1"/>
</dbReference>
<reference evidence="2 3" key="1">
    <citation type="submission" date="2013-03" db="EMBL/GenBank/DDBJ databases">
        <title>The Genome Sequence of Exophiala aquamarina CBS 119918.</title>
        <authorList>
            <consortium name="The Broad Institute Genomics Platform"/>
            <person name="Cuomo C."/>
            <person name="de Hoog S."/>
            <person name="Gorbushina A."/>
            <person name="Walker B."/>
            <person name="Young S.K."/>
            <person name="Zeng Q."/>
            <person name="Gargeya S."/>
            <person name="Fitzgerald M."/>
            <person name="Haas B."/>
            <person name="Abouelleil A."/>
            <person name="Allen A.W."/>
            <person name="Alvarado L."/>
            <person name="Arachchi H.M."/>
            <person name="Berlin A.M."/>
            <person name="Chapman S.B."/>
            <person name="Gainer-Dewar J."/>
            <person name="Goldberg J."/>
            <person name="Griggs A."/>
            <person name="Gujja S."/>
            <person name="Hansen M."/>
            <person name="Howarth C."/>
            <person name="Imamovic A."/>
            <person name="Ireland A."/>
            <person name="Larimer J."/>
            <person name="McCowan C."/>
            <person name="Murphy C."/>
            <person name="Pearson M."/>
            <person name="Poon T.W."/>
            <person name="Priest M."/>
            <person name="Roberts A."/>
            <person name="Saif S."/>
            <person name="Shea T."/>
            <person name="Sisk P."/>
            <person name="Sykes S."/>
            <person name="Wortman J."/>
            <person name="Nusbaum C."/>
            <person name="Birren B."/>
        </authorList>
    </citation>
    <scope>NUCLEOTIDE SEQUENCE [LARGE SCALE GENOMIC DNA]</scope>
    <source>
        <strain evidence="2 3">CBS 119918</strain>
    </source>
</reference>
<sequence length="420" mass="47395">MLPQPKPPHSDLGPRSGKLTATRHNSLSQYEPSQALAFEQMFMSNFISSFAHPLLGDGKHQSWMQYLPAFLSNCDLVRPSIRATTLAYYAYCAHDPAIEREADRWYMVALSRQRAWLSARYSPKAGTVDQDLIPTDQEICTSMMLLYFELIQPTAVASWMKHFSGACRLMELRRPMNCRTAISKLLLQSLRVLNVRHSIKFRIPSPLASVDWYEAIQAQDGTGSEGEILDILLALPTYLSATSNRFMESSGVTGHGTTSLAEKSRLVNLIERFNQYDRRYFKECDESLALSRDSDAAKPRLPESNRRKTQWSDNGGGDFCNFDIETMLDSAMVIIAHLILSQYDAWSPVEKISFLNEQDRRSTSILQNAARTLEENPEGLNPGACLQFVFPLEAVATFSCDATKRDAAQDVLDRIGWARL</sequence>
<evidence type="ECO:0008006" key="4">
    <source>
        <dbReference type="Google" id="ProtNLM"/>
    </source>
</evidence>
<evidence type="ECO:0000313" key="2">
    <source>
        <dbReference type="EMBL" id="KEF58209.1"/>
    </source>
</evidence>
<feature type="compositionally biased region" description="Basic and acidic residues" evidence="1">
    <location>
        <begin position="292"/>
        <end position="306"/>
    </location>
</feature>
<evidence type="ECO:0000256" key="1">
    <source>
        <dbReference type="SAM" id="MobiDB-lite"/>
    </source>
</evidence>
<dbReference type="InterPro" id="IPR053178">
    <property type="entry name" value="Osmoadaptation_assoc"/>
</dbReference>
<accession>A0A072PDP7</accession>
<keyword evidence="3" id="KW-1185">Reference proteome</keyword>
<gene>
    <name evidence="2" type="ORF">A1O9_06135</name>
</gene>
<dbReference type="OrthoDB" id="4491390at2759"/>
<dbReference type="PANTHER" id="PTHR38111:SF2">
    <property type="entry name" value="FINGER DOMAIN PROTEIN, PUTATIVE (AFU_ORTHOLOGUE AFUA_1G01560)-RELATED"/>
    <property type="match status" value="1"/>
</dbReference>
<dbReference type="GeneID" id="25281052"/>
<evidence type="ECO:0000313" key="3">
    <source>
        <dbReference type="Proteomes" id="UP000027920"/>
    </source>
</evidence>
<proteinExistence type="predicted"/>
<dbReference type="Proteomes" id="UP000027920">
    <property type="component" value="Unassembled WGS sequence"/>
</dbReference>
<protein>
    <recommendedName>
        <fullName evidence="4">Transcription factor domain-containing protein</fullName>
    </recommendedName>
</protein>
<name>A0A072PDP7_9EURO</name>
<feature type="region of interest" description="Disordered" evidence="1">
    <location>
        <begin position="1"/>
        <end position="20"/>
    </location>
</feature>